<dbReference type="PANTHER" id="PTHR30213">
    <property type="entry name" value="INNER MEMBRANE PROTEIN YHJD"/>
    <property type="match status" value="1"/>
</dbReference>
<keyword evidence="4 6" id="KW-1133">Transmembrane helix</keyword>
<proteinExistence type="predicted"/>
<dbReference type="Proteomes" id="UP001595904">
    <property type="component" value="Unassembled WGS sequence"/>
</dbReference>
<evidence type="ECO:0000256" key="6">
    <source>
        <dbReference type="SAM" id="Phobius"/>
    </source>
</evidence>
<feature type="transmembrane region" description="Helical" evidence="6">
    <location>
        <begin position="223"/>
        <end position="244"/>
    </location>
</feature>
<dbReference type="PIRSF" id="PIRSF035875">
    <property type="entry name" value="RNase_BN"/>
    <property type="match status" value="1"/>
</dbReference>
<dbReference type="RefSeq" id="WP_380604011.1">
    <property type="nucleotide sequence ID" value="NZ_JBHSDU010000015.1"/>
</dbReference>
<evidence type="ECO:0000256" key="1">
    <source>
        <dbReference type="ARBA" id="ARBA00004651"/>
    </source>
</evidence>
<dbReference type="InterPro" id="IPR017039">
    <property type="entry name" value="Virul_fac_BrkB"/>
</dbReference>
<evidence type="ECO:0000256" key="4">
    <source>
        <dbReference type="ARBA" id="ARBA00022989"/>
    </source>
</evidence>
<evidence type="ECO:0000313" key="7">
    <source>
        <dbReference type="EMBL" id="MFC4313574.1"/>
    </source>
</evidence>
<feature type="transmembrane region" description="Helical" evidence="6">
    <location>
        <begin position="189"/>
        <end position="211"/>
    </location>
</feature>
<keyword evidence="3 6" id="KW-0812">Transmembrane</keyword>
<name>A0ABV8T4D9_9GAMM</name>
<dbReference type="EMBL" id="JBHSDU010000015">
    <property type="protein sequence ID" value="MFC4313574.1"/>
    <property type="molecule type" value="Genomic_DNA"/>
</dbReference>
<keyword evidence="2" id="KW-1003">Cell membrane</keyword>
<dbReference type="PANTHER" id="PTHR30213:SF1">
    <property type="entry name" value="INNER MEMBRANE PROTEIN YHJD"/>
    <property type="match status" value="1"/>
</dbReference>
<organism evidence="7 8">
    <name type="scientific">Steroidobacter flavus</name>
    <dbReference type="NCBI Taxonomy" id="1842136"/>
    <lineage>
        <taxon>Bacteria</taxon>
        <taxon>Pseudomonadati</taxon>
        <taxon>Pseudomonadota</taxon>
        <taxon>Gammaproteobacteria</taxon>
        <taxon>Steroidobacterales</taxon>
        <taxon>Steroidobacteraceae</taxon>
        <taxon>Steroidobacter</taxon>
    </lineage>
</organism>
<feature type="transmembrane region" description="Helical" evidence="6">
    <location>
        <begin position="95"/>
        <end position="116"/>
    </location>
</feature>
<evidence type="ECO:0000313" key="8">
    <source>
        <dbReference type="Proteomes" id="UP001595904"/>
    </source>
</evidence>
<dbReference type="Pfam" id="PF03631">
    <property type="entry name" value="Virul_fac_BrkB"/>
    <property type="match status" value="1"/>
</dbReference>
<evidence type="ECO:0000256" key="5">
    <source>
        <dbReference type="ARBA" id="ARBA00023136"/>
    </source>
</evidence>
<comment type="caution">
    <text evidence="7">The sequence shown here is derived from an EMBL/GenBank/DDBJ whole genome shotgun (WGS) entry which is preliminary data.</text>
</comment>
<keyword evidence="8" id="KW-1185">Reference proteome</keyword>
<comment type="subcellular location">
    <subcellularLocation>
        <location evidence="1">Cell membrane</location>
        <topology evidence="1">Multi-pass membrane protein</topology>
    </subcellularLocation>
</comment>
<gene>
    <name evidence="7" type="ORF">ACFPN2_31160</name>
</gene>
<keyword evidence="5 6" id="KW-0472">Membrane</keyword>
<feature type="transmembrane region" description="Helical" evidence="6">
    <location>
        <begin position="147"/>
        <end position="169"/>
    </location>
</feature>
<evidence type="ECO:0000256" key="2">
    <source>
        <dbReference type="ARBA" id="ARBA00022475"/>
    </source>
</evidence>
<protein>
    <submittedName>
        <fullName evidence="7">YihY/virulence factor BrkB family protein</fullName>
    </submittedName>
</protein>
<accession>A0ABV8T4D9</accession>
<sequence length="317" mass="34156">MSRSTFVHSNLLRAAASEYVRDYAHYFAGAMVYYALLSLVPLLVLLMAALGWLLRLSPFATDLEHQLLNTVEIAFGADLRVAVEQVSEHLQRGSILATLIGLVGLLLTSSALFAHLRMTFRAIWKRAPPLASGSLLRAIQMKVTERVIAFGIMCGGGALLLALLAIIGTLQWLAALPGEVPLLGDTLSWLLPLLGSLVIAPLTFALLLRALPPEQLSWTDVRLTAILLGLTWIFGAEVLSVYAAHAARKWSAYGAIGGILIVMLWVHAISKMLFFGAELSKVTHLARTSIDRTRPALPCDPARERGTAAAVSGSSAD</sequence>
<feature type="transmembrane region" description="Helical" evidence="6">
    <location>
        <begin position="31"/>
        <end position="54"/>
    </location>
</feature>
<evidence type="ECO:0000256" key="3">
    <source>
        <dbReference type="ARBA" id="ARBA00022692"/>
    </source>
</evidence>
<feature type="transmembrane region" description="Helical" evidence="6">
    <location>
        <begin position="250"/>
        <end position="269"/>
    </location>
</feature>
<reference evidence="8" key="1">
    <citation type="journal article" date="2019" name="Int. J. Syst. Evol. Microbiol.">
        <title>The Global Catalogue of Microorganisms (GCM) 10K type strain sequencing project: providing services to taxonomists for standard genome sequencing and annotation.</title>
        <authorList>
            <consortium name="The Broad Institute Genomics Platform"/>
            <consortium name="The Broad Institute Genome Sequencing Center for Infectious Disease"/>
            <person name="Wu L."/>
            <person name="Ma J."/>
        </authorList>
    </citation>
    <scope>NUCLEOTIDE SEQUENCE [LARGE SCALE GENOMIC DNA]</scope>
    <source>
        <strain evidence="8">CGMCC 1.10759</strain>
    </source>
</reference>